<dbReference type="PANTHER" id="PTHR24198:SF194">
    <property type="entry name" value="INVERSIN-A"/>
    <property type="match status" value="1"/>
</dbReference>
<dbReference type="SMART" id="SM00248">
    <property type="entry name" value="ANK"/>
    <property type="match status" value="3"/>
</dbReference>
<evidence type="ECO:0008006" key="5">
    <source>
        <dbReference type="Google" id="ProtNLM"/>
    </source>
</evidence>
<evidence type="ECO:0000256" key="3">
    <source>
        <dbReference type="PROSITE-ProRule" id="PRU00023"/>
    </source>
</evidence>
<protein>
    <recommendedName>
        <fullName evidence="5">Ankyrin repeat domain-containing protein</fullName>
    </recommendedName>
</protein>
<dbReference type="InterPro" id="IPR036770">
    <property type="entry name" value="Ankyrin_rpt-contain_sf"/>
</dbReference>
<name>A0A7S4C764_9EUGL</name>
<dbReference type="InterPro" id="IPR002110">
    <property type="entry name" value="Ankyrin_rpt"/>
</dbReference>
<reference evidence="4" key="1">
    <citation type="submission" date="2021-01" db="EMBL/GenBank/DDBJ databases">
        <authorList>
            <person name="Corre E."/>
            <person name="Pelletier E."/>
            <person name="Niang G."/>
            <person name="Scheremetjew M."/>
            <person name="Finn R."/>
            <person name="Kale V."/>
            <person name="Holt S."/>
            <person name="Cochrane G."/>
            <person name="Meng A."/>
            <person name="Brown T."/>
            <person name="Cohen L."/>
        </authorList>
    </citation>
    <scope>NUCLEOTIDE SEQUENCE</scope>
    <source>
        <strain evidence="4">CCMP1594</strain>
    </source>
</reference>
<dbReference type="AlphaFoldDB" id="A0A7S4C764"/>
<keyword evidence="1" id="KW-0677">Repeat</keyword>
<dbReference type="Gene3D" id="1.25.40.20">
    <property type="entry name" value="Ankyrin repeat-containing domain"/>
    <property type="match status" value="1"/>
</dbReference>
<dbReference type="Pfam" id="PF13857">
    <property type="entry name" value="Ank_5"/>
    <property type="match status" value="1"/>
</dbReference>
<organism evidence="4">
    <name type="scientific">Eutreptiella gymnastica</name>
    <dbReference type="NCBI Taxonomy" id="73025"/>
    <lineage>
        <taxon>Eukaryota</taxon>
        <taxon>Discoba</taxon>
        <taxon>Euglenozoa</taxon>
        <taxon>Euglenida</taxon>
        <taxon>Spirocuta</taxon>
        <taxon>Euglenophyceae</taxon>
        <taxon>Eutreptiales</taxon>
        <taxon>Eutreptiaceae</taxon>
        <taxon>Eutreptiella</taxon>
    </lineage>
</organism>
<evidence type="ECO:0000256" key="2">
    <source>
        <dbReference type="ARBA" id="ARBA00023043"/>
    </source>
</evidence>
<gene>
    <name evidence="4" type="ORF">EGYM00163_LOCUS176</name>
</gene>
<evidence type="ECO:0000256" key="1">
    <source>
        <dbReference type="ARBA" id="ARBA00022737"/>
    </source>
</evidence>
<dbReference type="SUPFAM" id="SSF48403">
    <property type="entry name" value="Ankyrin repeat"/>
    <property type="match status" value="1"/>
</dbReference>
<dbReference type="PANTHER" id="PTHR24198">
    <property type="entry name" value="ANKYRIN REPEAT AND PROTEIN KINASE DOMAIN-CONTAINING PROTEIN"/>
    <property type="match status" value="1"/>
</dbReference>
<dbReference type="EMBL" id="HBJA01000741">
    <property type="protein sequence ID" value="CAE0789063.1"/>
    <property type="molecule type" value="Transcribed_RNA"/>
</dbReference>
<feature type="repeat" description="ANK" evidence="3">
    <location>
        <begin position="116"/>
        <end position="149"/>
    </location>
</feature>
<feature type="repeat" description="ANK" evidence="3">
    <location>
        <begin position="183"/>
        <end position="209"/>
    </location>
</feature>
<sequence length="209" mass="22278">MGTREYYRQDGVRITHDPYAEGMAEKYGNAGETDAEGFDPYADTVGPGIYGGIVKRDPNTGEVIIGRQYQNHNPTPGPIYTGGGYTAMTKALRRGEEAITALLDKDASLVNEITTGGATPLHMCGMGQDNQRSTAFIISRGGNIEAQDTYGYRPLHRMASNNLAIGAEALLKAGASVNAATKFGETPLSIARGSAARDVIKVLMRYGAK</sequence>
<accession>A0A7S4C764</accession>
<feature type="repeat" description="ANK" evidence="3">
    <location>
        <begin position="150"/>
        <end position="182"/>
    </location>
</feature>
<evidence type="ECO:0000313" key="4">
    <source>
        <dbReference type="EMBL" id="CAE0789063.1"/>
    </source>
</evidence>
<proteinExistence type="predicted"/>
<keyword evidence="2 3" id="KW-0040">ANK repeat</keyword>
<dbReference type="PROSITE" id="PS50297">
    <property type="entry name" value="ANK_REP_REGION"/>
    <property type="match status" value="1"/>
</dbReference>
<dbReference type="PROSITE" id="PS50088">
    <property type="entry name" value="ANK_REPEAT"/>
    <property type="match status" value="3"/>
</dbReference>